<reference evidence="2" key="1">
    <citation type="submission" date="2021-05" db="EMBL/GenBank/DDBJ databases">
        <title>Comparative genomics of three Colletotrichum scovillei strains and genetic complementation revealed genes involved fungal growth and virulence on chili pepper.</title>
        <authorList>
            <person name="Hsieh D.-K."/>
            <person name="Chuang S.-C."/>
            <person name="Chen C.-Y."/>
            <person name="Chao Y.-T."/>
            <person name="Lu M.-Y.J."/>
            <person name="Lee M.-H."/>
            <person name="Shih M.-C."/>
        </authorList>
    </citation>
    <scope>NUCLEOTIDE SEQUENCE</scope>
    <source>
        <strain evidence="2">Coll-153</strain>
    </source>
</reference>
<organism evidence="2 3">
    <name type="scientific">Colletotrichum scovillei</name>
    <dbReference type="NCBI Taxonomy" id="1209932"/>
    <lineage>
        <taxon>Eukaryota</taxon>
        <taxon>Fungi</taxon>
        <taxon>Dikarya</taxon>
        <taxon>Ascomycota</taxon>
        <taxon>Pezizomycotina</taxon>
        <taxon>Sordariomycetes</taxon>
        <taxon>Hypocreomycetidae</taxon>
        <taxon>Glomerellales</taxon>
        <taxon>Glomerellaceae</taxon>
        <taxon>Colletotrichum</taxon>
        <taxon>Colletotrichum acutatum species complex</taxon>
    </lineage>
</organism>
<sequence>ARFGFAASRRVSCGSRGTQIAILTIEGSIYGEGKLARPGGSATTALLGENGGISESQIRLRAHGSTDGFVVYAVSGSRAREAKVDRMGKSGRQTEDEQSTADLRRRG</sequence>
<feature type="region of interest" description="Disordered" evidence="1">
    <location>
        <begin position="82"/>
        <end position="107"/>
    </location>
</feature>
<protein>
    <submittedName>
        <fullName evidence="2">Uncharacterized protein</fullName>
    </submittedName>
</protein>
<dbReference type="Proteomes" id="UP000699042">
    <property type="component" value="Unassembled WGS sequence"/>
</dbReference>
<feature type="compositionally biased region" description="Basic and acidic residues" evidence="1">
    <location>
        <begin position="82"/>
        <end position="95"/>
    </location>
</feature>
<keyword evidence="3" id="KW-1185">Reference proteome</keyword>
<accession>A0A9P7QWS3</accession>
<feature type="non-terminal residue" evidence="2">
    <location>
        <position position="107"/>
    </location>
</feature>
<comment type="caution">
    <text evidence="2">The sequence shown here is derived from an EMBL/GenBank/DDBJ whole genome shotgun (WGS) entry which is preliminary data.</text>
</comment>
<gene>
    <name evidence="2" type="ORF">JMJ77_004074</name>
</gene>
<evidence type="ECO:0000256" key="1">
    <source>
        <dbReference type="SAM" id="MobiDB-lite"/>
    </source>
</evidence>
<dbReference type="AlphaFoldDB" id="A0A9P7QWS3"/>
<name>A0A9P7QWS3_9PEZI</name>
<dbReference type="EMBL" id="JAESDN010000010">
    <property type="protein sequence ID" value="KAG7044612.1"/>
    <property type="molecule type" value="Genomic_DNA"/>
</dbReference>
<proteinExistence type="predicted"/>
<evidence type="ECO:0000313" key="2">
    <source>
        <dbReference type="EMBL" id="KAG7044612.1"/>
    </source>
</evidence>
<evidence type="ECO:0000313" key="3">
    <source>
        <dbReference type="Proteomes" id="UP000699042"/>
    </source>
</evidence>